<accession>A0A420I827</accession>
<evidence type="ECO:0000313" key="1">
    <source>
        <dbReference type="EMBL" id="RKF65867.1"/>
    </source>
</evidence>
<reference evidence="1 2" key="1">
    <citation type="journal article" date="2018" name="BMC Genomics">
        <title>Comparative genome analyses reveal sequence features reflecting distinct modes of host-adaptation between dicot and monocot powdery mildew.</title>
        <authorList>
            <person name="Wu Y."/>
            <person name="Ma X."/>
            <person name="Pan Z."/>
            <person name="Kale S.D."/>
            <person name="Song Y."/>
            <person name="King H."/>
            <person name="Zhang Q."/>
            <person name="Presley C."/>
            <person name="Deng X."/>
            <person name="Wei C.I."/>
            <person name="Xiao S."/>
        </authorList>
    </citation>
    <scope>NUCLEOTIDE SEQUENCE [LARGE SCALE GENOMIC DNA]</scope>
    <source>
        <strain evidence="1">UMSG2</strain>
    </source>
</reference>
<protein>
    <submittedName>
        <fullName evidence="1">Uncharacterized protein</fullName>
    </submittedName>
</protein>
<comment type="caution">
    <text evidence="1">The sequence shown here is derived from an EMBL/GenBank/DDBJ whole genome shotgun (WGS) entry which is preliminary data.</text>
</comment>
<gene>
    <name evidence="1" type="ORF">OnM2_002047</name>
</gene>
<evidence type="ECO:0000313" key="2">
    <source>
        <dbReference type="Proteomes" id="UP000286134"/>
    </source>
</evidence>
<organism evidence="1 2">
    <name type="scientific">Erysiphe neolycopersici</name>
    <dbReference type="NCBI Taxonomy" id="212602"/>
    <lineage>
        <taxon>Eukaryota</taxon>
        <taxon>Fungi</taxon>
        <taxon>Dikarya</taxon>
        <taxon>Ascomycota</taxon>
        <taxon>Pezizomycotina</taxon>
        <taxon>Leotiomycetes</taxon>
        <taxon>Erysiphales</taxon>
        <taxon>Erysiphaceae</taxon>
        <taxon>Erysiphe</taxon>
    </lineage>
</organism>
<dbReference type="AlphaFoldDB" id="A0A420I827"/>
<keyword evidence="2" id="KW-1185">Reference proteome</keyword>
<dbReference type="EMBL" id="MCFK01000222">
    <property type="protein sequence ID" value="RKF65867.1"/>
    <property type="molecule type" value="Genomic_DNA"/>
</dbReference>
<proteinExistence type="predicted"/>
<name>A0A420I827_9PEZI</name>
<sequence>MESENIKLRIIDDLNLIDKTCSAGVSETMSAIPSIMQLRKSRKKQILRAMNEYHLKISGVNDGETLEFYYPFQIKSAITISYSPK</sequence>
<dbReference type="Proteomes" id="UP000286134">
    <property type="component" value="Unassembled WGS sequence"/>
</dbReference>